<gene>
    <name evidence="1" type="ORF">ROZALSC1DRAFT_24729</name>
</gene>
<accession>A0A4P9YCT3</accession>
<dbReference type="Proteomes" id="UP000281549">
    <property type="component" value="Unassembled WGS sequence"/>
</dbReference>
<sequence length="107" mass="12286">HFETEPPNERCFTTITNLIMSLYDNEGTECEKEASTYNTKTCSGRKYSISDCHETANRLCTSCLIVTVMVYCIGNTMTCLIVNKTQEGKEYSFGYRKRLELRVDDAR</sequence>
<organism evidence="1 2">
    <name type="scientific">Rozella allomycis (strain CSF55)</name>
    <dbReference type="NCBI Taxonomy" id="988480"/>
    <lineage>
        <taxon>Eukaryota</taxon>
        <taxon>Fungi</taxon>
        <taxon>Fungi incertae sedis</taxon>
        <taxon>Cryptomycota</taxon>
        <taxon>Cryptomycota incertae sedis</taxon>
        <taxon>Rozella</taxon>
    </lineage>
</organism>
<protein>
    <submittedName>
        <fullName evidence="1">Uncharacterized protein</fullName>
    </submittedName>
</protein>
<proteinExistence type="predicted"/>
<dbReference type="EMBL" id="ML006136">
    <property type="protein sequence ID" value="RKP16925.1"/>
    <property type="molecule type" value="Genomic_DNA"/>
</dbReference>
<dbReference type="AlphaFoldDB" id="A0A4P9YCT3"/>
<reference evidence="2" key="1">
    <citation type="journal article" date="2018" name="Nat. Microbiol.">
        <title>Leveraging single-cell genomics to expand the fungal tree of life.</title>
        <authorList>
            <person name="Ahrendt S.R."/>
            <person name="Quandt C.A."/>
            <person name="Ciobanu D."/>
            <person name="Clum A."/>
            <person name="Salamov A."/>
            <person name="Andreopoulos B."/>
            <person name="Cheng J.F."/>
            <person name="Woyke T."/>
            <person name="Pelin A."/>
            <person name="Henrissat B."/>
            <person name="Reynolds N.K."/>
            <person name="Benny G.L."/>
            <person name="Smith M.E."/>
            <person name="James T.Y."/>
            <person name="Grigoriev I.V."/>
        </authorList>
    </citation>
    <scope>NUCLEOTIDE SEQUENCE [LARGE SCALE GENOMIC DNA]</scope>
    <source>
        <strain evidence="2">CSF55</strain>
    </source>
</reference>
<evidence type="ECO:0000313" key="2">
    <source>
        <dbReference type="Proteomes" id="UP000281549"/>
    </source>
</evidence>
<name>A0A4P9YCT3_ROZAC</name>
<evidence type="ECO:0000313" key="1">
    <source>
        <dbReference type="EMBL" id="RKP16925.1"/>
    </source>
</evidence>
<feature type="non-terminal residue" evidence="1">
    <location>
        <position position="1"/>
    </location>
</feature>